<keyword evidence="5" id="KW-0411">Iron-sulfur</keyword>
<dbReference type="EMBL" id="BROH01000001">
    <property type="protein sequence ID" value="GKY86476.1"/>
    <property type="molecule type" value="Genomic_DNA"/>
</dbReference>
<feature type="binding site" evidence="6">
    <location>
        <position position="241"/>
    </location>
    <ligand>
        <name>S-adenosyl-L-methionine</name>
        <dbReference type="ChEBI" id="CHEBI:59789"/>
    </ligand>
</feature>
<keyword evidence="1" id="KW-0479">Metal-binding</keyword>
<evidence type="ECO:0000313" key="8">
    <source>
        <dbReference type="EMBL" id="GKY86476.1"/>
    </source>
</evidence>
<dbReference type="Gene3D" id="2.40.50.1070">
    <property type="match status" value="1"/>
</dbReference>
<dbReference type="PROSITE" id="PS01230">
    <property type="entry name" value="TRMA_1"/>
    <property type="match status" value="1"/>
</dbReference>
<dbReference type="PROSITE" id="PS51687">
    <property type="entry name" value="SAM_MT_RNA_M5U"/>
    <property type="match status" value="1"/>
</dbReference>
<dbReference type="Gene3D" id="3.40.50.150">
    <property type="entry name" value="Vaccinia Virus protein VP39"/>
    <property type="match status" value="1"/>
</dbReference>
<dbReference type="GO" id="GO:0032259">
    <property type="term" value="P:methylation"/>
    <property type="evidence" value="ECO:0007669"/>
    <property type="project" value="UniProtKB-KW"/>
</dbReference>
<dbReference type="InterPro" id="IPR030390">
    <property type="entry name" value="MeTrfase_TrmA_AS"/>
</dbReference>
<feature type="active site" evidence="7">
    <location>
        <position position="362"/>
    </location>
</feature>
<evidence type="ECO:0000313" key="9">
    <source>
        <dbReference type="Proteomes" id="UP001144205"/>
    </source>
</evidence>
<comment type="caution">
    <text evidence="8">The sequence shown here is derived from an EMBL/GenBank/DDBJ whole genome shotgun (WGS) entry which is preliminary data.</text>
</comment>
<feature type="binding site" evidence="6">
    <location>
        <position position="288"/>
    </location>
    <ligand>
        <name>S-adenosyl-L-methionine</name>
        <dbReference type="ChEBI" id="CHEBI:59789"/>
    </ligand>
</feature>
<dbReference type="InterPro" id="IPR010280">
    <property type="entry name" value="U5_MeTrfase_fam"/>
</dbReference>
<comment type="similarity">
    <text evidence="6">Belongs to the class I-like SAM-binding methyltransferase superfamily. RNA M5U methyltransferase family.</text>
</comment>
<feature type="binding site" evidence="6">
    <location>
        <position position="336"/>
    </location>
    <ligand>
        <name>S-adenosyl-L-methionine</name>
        <dbReference type="ChEBI" id="CHEBI:59789"/>
    </ligand>
</feature>
<feature type="binding site" evidence="6">
    <location>
        <position position="268"/>
    </location>
    <ligand>
        <name>S-adenosyl-L-methionine</name>
        <dbReference type="ChEBI" id="CHEBI:59789"/>
    </ligand>
</feature>
<sequence>MTGVTIERLGHQGDGIAPGPVFAPRTLPGERVEGELDGNRIDRPRIVTPSPDRVRPPCRHYKSCGGCALQHASDDFVARWKMDVVQTALAAQGIDANLAEIETSPPRSRRRAVLSARRMKTGVLIGFHAPRSDALTAIPDCLLLHPDLIATFPAMEALVEAGGSRKGTVRIAVALSQTGPDVVVTGGKPLDPVLESTLAQIAGQTGLARLTWEDELVAMAVPPAQRFGAALVVPPSGAFLQATAEGEAALRREVLAGVGDARRVVDLFAGSGTFSLPFAGQAEVHAVEASAAMMAALDAGWRKAQGLKRVTTETRDLFRHPLMPDELDRFDAIVIDPPRAGAEAQTREIAASSATRIAAVSCNPVTFARDARILIEAGFTLERLMVVDQFRWSTHVELAAHFRR</sequence>
<keyword evidence="2 6" id="KW-0489">Methyltransferase</keyword>
<gene>
    <name evidence="8" type="primary">TrmA</name>
    <name evidence="8" type="ORF">STA1M1_03450</name>
</gene>
<dbReference type="GO" id="GO:0008168">
    <property type="term" value="F:methyltransferase activity"/>
    <property type="evidence" value="ECO:0007669"/>
    <property type="project" value="UniProtKB-KW"/>
</dbReference>
<dbReference type="Pfam" id="PF05958">
    <property type="entry name" value="tRNA_U5-meth_tr"/>
    <property type="match status" value="1"/>
</dbReference>
<dbReference type="InterPro" id="IPR012340">
    <property type="entry name" value="NA-bd_OB-fold"/>
</dbReference>
<keyword evidence="3 6" id="KW-0808">Transferase</keyword>
<evidence type="ECO:0000256" key="2">
    <source>
        <dbReference type="ARBA" id="ARBA00022603"/>
    </source>
</evidence>
<proteinExistence type="inferred from homology"/>
<evidence type="ECO:0000256" key="5">
    <source>
        <dbReference type="ARBA" id="ARBA00023014"/>
    </source>
</evidence>
<keyword evidence="1" id="KW-0004">4Fe-4S</keyword>
<dbReference type="SUPFAM" id="SSF53335">
    <property type="entry name" value="S-adenosyl-L-methionine-dependent methyltransferases"/>
    <property type="match status" value="1"/>
</dbReference>
<evidence type="ECO:0000256" key="1">
    <source>
        <dbReference type="ARBA" id="ARBA00022485"/>
    </source>
</evidence>
<dbReference type="Proteomes" id="UP001144205">
    <property type="component" value="Unassembled WGS sequence"/>
</dbReference>
<evidence type="ECO:0000256" key="7">
    <source>
        <dbReference type="PROSITE-ProRule" id="PRU10015"/>
    </source>
</evidence>
<evidence type="ECO:0000256" key="6">
    <source>
        <dbReference type="PROSITE-ProRule" id="PRU01024"/>
    </source>
</evidence>
<dbReference type="InterPro" id="IPR029063">
    <property type="entry name" value="SAM-dependent_MTases_sf"/>
</dbReference>
<keyword evidence="1" id="KW-0408">Iron</keyword>
<accession>A0ABQ5LNE3</accession>
<dbReference type="Gene3D" id="2.40.50.140">
    <property type="entry name" value="Nucleic acid-binding proteins"/>
    <property type="match status" value="1"/>
</dbReference>
<organism evidence="8 9">
    <name type="scientific">Sinisalibacter aestuarii</name>
    <dbReference type="NCBI Taxonomy" id="2949426"/>
    <lineage>
        <taxon>Bacteria</taxon>
        <taxon>Pseudomonadati</taxon>
        <taxon>Pseudomonadota</taxon>
        <taxon>Alphaproteobacteria</taxon>
        <taxon>Rhodobacterales</taxon>
        <taxon>Roseobacteraceae</taxon>
        <taxon>Sinisalibacter</taxon>
    </lineage>
</organism>
<dbReference type="PANTHER" id="PTHR11061">
    <property type="entry name" value="RNA M5U METHYLTRANSFERASE"/>
    <property type="match status" value="1"/>
</dbReference>
<keyword evidence="4 6" id="KW-0949">S-adenosyl-L-methionine</keyword>
<name>A0ABQ5LNE3_9RHOB</name>
<dbReference type="PANTHER" id="PTHR11061:SF49">
    <property type="entry name" value="23S RRNA (URACIL(1939)-C(5))-METHYLTRANSFERASE RLMD"/>
    <property type="match status" value="1"/>
</dbReference>
<dbReference type="RefSeq" id="WP_281840442.1">
    <property type="nucleotide sequence ID" value="NZ_BROH01000001.1"/>
</dbReference>
<reference evidence="8" key="1">
    <citation type="journal article" date="2023" name="Int. J. Syst. Evol. Microbiol.">
        <title>Sinisalibacter aestuarii sp. nov., isolated from estuarine sediment of the Arakawa River.</title>
        <authorList>
            <person name="Arafat S.T."/>
            <person name="Hirano S."/>
            <person name="Sato A."/>
            <person name="Takeuchi K."/>
            <person name="Yasuda T."/>
            <person name="Terahara T."/>
            <person name="Hamada M."/>
            <person name="Kobayashi T."/>
        </authorList>
    </citation>
    <scope>NUCLEOTIDE SEQUENCE</scope>
    <source>
        <strain evidence="8">B-399</strain>
    </source>
</reference>
<dbReference type="CDD" id="cd02440">
    <property type="entry name" value="AdoMet_MTases"/>
    <property type="match status" value="1"/>
</dbReference>
<keyword evidence="9" id="KW-1185">Reference proteome</keyword>
<evidence type="ECO:0000256" key="4">
    <source>
        <dbReference type="ARBA" id="ARBA00022691"/>
    </source>
</evidence>
<evidence type="ECO:0000256" key="3">
    <source>
        <dbReference type="ARBA" id="ARBA00022679"/>
    </source>
</evidence>
<protein>
    <submittedName>
        <fullName evidence="8">RNA methyltransferase</fullName>
    </submittedName>
</protein>
<feature type="active site" description="Nucleophile" evidence="6">
    <location>
        <position position="362"/>
    </location>
</feature>